<dbReference type="GO" id="GO:0016747">
    <property type="term" value="F:acyltransferase activity, transferring groups other than amino-acyl groups"/>
    <property type="evidence" value="ECO:0007669"/>
    <property type="project" value="InterPro"/>
</dbReference>
<dbReference type="Proteomes" id="UP000282084">
    <property type="component" value="Unassembled WGS sequence"/>
</dbReference>
<sequence length="173" mass="18865">MEIRRGGPADLPAIMAMLDGAVAWLDASGRTGQWGSEPWSADPRRAGRIADRVREDTVWIAEVDGEPAGALTHSPEPMDYVPAVDEPELYVRLLVTSRAFTGLGVGAALLDHARDQARRQGIDLVRVDCYAGGDGRLVRYYRSRGFTPVETFTVGDWPGQLLSDRVLSRSAEA</sequence>
<dbReference type="Pfam" id="PF00583">
    <property type="entry name" value="Acetyltransf_1"/>
    <property type="match status" value="1"/>
</dbReference>
<dbReference type="InterPro" id="IPR050832">
    <property type="entry name" value="Bact_Acetyltransf"/>
</dbReference>
<organism evidence="4 5">
    <name type="scientific">Saccharothrix australiensis</name>
    <dbReference type="NCBI Taxonomy" id="2072"/>
    <lineage>
        <taxon>Bacteria</taxon>
        <taxon>Bacillati</taxon>
        <taxon>Actinomycetota</taxon>
        <taxon>Actinomycetes</taxon>
        <taxon>Pseudonocardiales</taxon>
        <taxon>Pseudonocardiaceae</taxon>
        <taxon>Saccharothrix</taxon>
    </lineage>
</organism>
<evidence type="ECO:0000313" key="5">
    <source>
        <dbReference type="Proteomes" id="UP000282084"/>
    </source>
</evidence>
<dbReference type="InterPro" id="IPR016181">
    <property type="entry name" value="Acyl_CoA_acyltransferase"/>
</dbReference>
<dbReference type="Gene3D" id="3.40.630.30">
    <property type="match status" value="1"/>
</dbReference>
<evidence type="ECO:0000256" key="1">
    <source>
        <dbReference type="ARBA" id="ARBA00022679"/>
    </source>
</evidence>
<dbReference type="RefSeq" id="WP_246018983.1">
    <property type="nucleotide sequence ID" value="NZ_RBXO01000001.1"/>
</dbReference>
<dbReference type="PROSITE" id="PS51186">
    <property type="entry name" value="GNAT"/>
    <property type="match status" value="1"/>
</dbReference>
<keyword evidence="1 4" id="KW-0808">Transferase</keyword>
<gene>
    <name evidence="4" type="ORF">C8E97_3756</name>
</gene>
<comment type="caution">
    <text evidence="4">The sequence shown here is derived from an EMBL/GenBank/DDBJ whole genome shotgun (WGS) entry which is preliminary data.</text>
</comment>
<dbReference type="AlphaFoldDB" id="A0A495W1U9"/>
<protein>
    <submittedName>
        <fullName evidence="4">L-amino acid N-acyltransferase YncA</fullName>
    </submittedName>
</protein>
<proteinExistence type="predicted"/>
<dbReference type="SUPFAM" id="SSF55729">
    <property type="entry name" value="Acyl-CoA N-acyltransferases (Nat)"/>
    <property type="match status" value="1"/>
</dbReference>
<dbReference type="PANTHER" id="PTHR43877">
    <property type="entry name" value="AMINOALKYLPHOSPHONATE N-ACETYLTRANSFERASE-RELATED-RELATED"/>
    <property type="match status" value="1"/>
</dbReference>
<keyword evidence="2 4" id="KW-0012">Acyltransferase</keyword>
<dbReference type="InterPro" id="IPR000182">
    <property type="entry name" value="GNAT_dom"/>
</dbReference>
<accession>A0A495W1U9</accession>
<feature type="domain" description="N-acetyltransferase" evidence="3">
    <location>
        <begin position="1"/>
        <end position="172"/>
    </location>
</feature>
<reference evidence="4 5" key="1">
    <citation type="submission" date="2018-10" db="EMBL/GenBank/DDBJ databases">
        <title>Sequencing the genomes of 1000 actinobacteria strains.</title>
        <authorList>
            <person name="Klenk H.-P."/>
        </authorList>
    </citation>
    <scope>NUCLEOTIDE SEQUENCE [LARGE SCALE GENOMIC DNA]</scope>
    <source>
        <strain evidence="4 5">DSM 43800</strain>
    </source>
</reference>
<dbReference type="CDD" id="cd04301">
    <property type="entry name" value="NAT_SF"/>
    <property type="match status" value="1"/>
</dbReference>
<evidence type="ECO:0000256" key="2">
    <source>
        <dbReference type="ARBA" id="ARBA00023315"/>
    </source>
</evidence>
<evidence type="ECO:0000313" key="4">
    <source>
        <dbReference type="EMBL" id="RKT55100.1"/>
    </source>
</evidence>
<evidence type="ECO:0000259" key="3">
    <source>
        <dbReference type="PROSITE" id="PS51186"/>
    </source>
</evidence>
<keyword evidence="5" id="KW-1185">Reference proteome</keyword>
<dbReference type="PANTHER" id="PTHR43877:SF2">
    <property type="entry name" value="AMINOALKYLPHOSPHONATE N-ACETYLTRANSFERASE-RELATED"/>
    <property type="match status" value="1"/>
</dbReference>
<name>A0A495W1U9_9PSEU</name>
<dbReference type="EMBL" id="RBXO01000001">
    <property type="protein sequence ID" value="RKT55100.1"/>
    <property type="molecule type" value="Genomic_DNA"/>
</dbReference>